<dbReference type="InterPro" id="IPR002975">
    <property type="entry name" value="Fungi_Gprotein_alpha"/>
</dbReference>
<dbReference type="Pfam" id="PF00503">
    <property type="entry name" value="G-alpha"/>
    <property type="match status" value="1"/>
</dbReference>
<dbReference type="PANTHER" id="PTHR10218:SF369">
    <property type="entry name" value="GUANINE NUCLEOTIDE-BINDING PROTEIN ALPHA-2 SUBUNIT"/>
    <property type="match status" value="1"/>
</dbReference>
<dbReference type="FunFam" id="3.40.50.300:FF:003800">
    <property type="entry name" value="Guanine nucleotide-binding protein G(k) subunit alpha"/>
    <property type="match status" value="1"/>
</dbReference>
<dbReference type="GO" id="GO:0005525">
    <property type="term" value="F:GTP binding"/>
    <property type="evidence" value="ECO:0007669"/>
    <property type="project" value="UniProtKB-KW"/>
</dbReference>
<name>A0A9P5Y5T6_9AGAR</name>
<evidence type="ECO:0000256" key="6">
    <source>
        <dbReference type="ARBA" id="ARBA00023139"/>
    </source>
</evidence>
<dbReference type="InterPro" id="IPR001019">
    <property type="entry name" value="Gprotein_alpha_su"/>
</dbReference>
<keyword evidence="12" id="KW-1185">Reference proteome</keyword>
<evidence type="ECO:0000256" key="9">
    <source>
        <dbReference type="PIRSR" id="PIRSR601019-1"/>
    </source>
</evidence>
<dbReference type="GO" id="GO:0031683">
    <property type="term" value="F:G-protein beta/gamma-subunit complex binding"/>
    <property type="evidence" value="ECO:0007669"/>
    <property type="project" value="InterPro"/>
</dbReference>
<feature type="non-terminal residue" evidence="11">
    <location>
        <position position="1"/>
    </location>
</feature>
<dbReference type="PANTHER" id="PTHR10218">
    <property type="entry name" value="GTP-BINDING PROTEIN ALPHA SUBUNIT"/>
    <property type="match status" value="1"/>
</dbReference>
<dbReference type="GO" id="GO:0005834">
    <property type="term" value="C:heterotrimeric G-protein complex"/>
    <property type="evidence" value="ECO:0007669"/>
    <property type="project" value="InterPro"/>
</dbReference>
<dbReference type="GO" id="GO:0005737">
    <property type="term" value="C:cytoplasm"/>
    <property type="evidence" value="ECO:0007669"/>
    <property type="project" value="TreeGrafter"/>
</dbReference>
<dbReference type="AlphaFoldDB" id="A0A9P5Y5T6"/>
<dbReference type="GO" id="GO:0003924">
    <property type="term" value="F:GTPase activity"/>
    <property type="evidence" value="ECO:0007669"/>
    <property type="project" value="InterPro"/>
</dbReference>
<evidence type="ECO:0000256" key="10">
    <source>
        <dbReference type="PIRSR" id="PIRSR601019-2"/>
    </source>
</evidence>
<evidence type="ECO:0000256" key="4">
    <source>
        <dbReference type="ARBA" id="ARBA00022842"/>
    </source>
</evidence>
<keyword evidence="8" id="KW-0449">Lipoprotein</keyword>
<feature type="binding site" evidence="9">
    <location>
        <begin position="236"/>
        <end position="239"/>
    </location>
    <ligand>
        <name>GTP</name>
        <dbReference type="ChEBI" id="CHEBI:37565"/>
    </ligand>
</feature>
<proteinExistence type="predicted"/>
<keyword evidence="4 10" id="KW-0460">Magnesium</keyword>
<dbReference type="GO" id="GO:0007189">
    <property type="term" value="P:adenylate cyclase-activating G protein-coupled receptor signaling pathway"/>
    <property type="evidence" value="ECO:0007669"/>
    <property type="project" value="TreeGrafter"/>
</dbReference>
<accession>A0A9P5Y5T6</accession>
<dbReference type="GO" id="GO:0046872">
    <property type="term" value="F:metal ion binding"/>
    <property type="evidence" value="ECO:0007669"/>
    <property type="project" value="UniProtKB-KW"/>
</dbReference>
<organism evidence="11 12">
    <name type="scientific">Collybia nuda</name>
    <dbReference type="NCBI Taxonomy" id="64659"/>
    <lineage>
        <taxon>Eukaryota</taxon>
        <taxon>Fungi</taxon>
        <taxon>Dikarya</taxon>
        <taxon>Basidiomycota</taxon>
        <taxon>Agaricomycotina</taxon>
        <taxon>Agaricomycetes</taxon>
        <taxon>Agaricomycetidae</taxon>
        <taxon>Agaricales</taxon>
        <taxon>Tricholomatineae</taxon>
        <taxon>Clitocybaceae</taxon>
        <taxon>Collybia</taxon>
    </lineage>
</organism>
<feature type="binding site" evidence="9">
    <location>
        <begin position="5"/>
        <end position="10"/>
    </location>
    <ligand>
        <name>GTP</name>
        <dbReference type="ChEBI" id="CHEBI:37565"/>
    </ligand>
</feature>
<feature type="binding site" evidence="10">
    <location>
        <position position="149"/>
    </location>
    <ligand>
        <name>Mg(2+)</name>
        <dbReference type="ChEBI" id="CHEBI:18420"/>
    </ligand>
</feature>
<evidence type="ECO:0000256" key="5">
    <source>
        <dbReference type="ARBA" id="ARBA00023134"/>
    </source>
</evidence>
<dbReference type="SMART" id="SM00275">
    <property type="entry name" value="G_alpha"/>
    <property type="match status" value="1"/>
</dbReference>
<dbReference type="InterPro" id="IPR027417">
    <property type="entry name" value="P-loop_NTPase"/>
</dbReference>
<reference evidence="11" key="1">
    <citation type="submission" date="2020-11" db="EMBL/GenBank/DDBJ databases">
        <authorList>
            <consortium name="DOE Joint Genome Institute"/>
            <person name="Ahrendt S."/>
            <person name="Riley R."/>
            <person name="Andreopoulos W."/>
            <person name="Labutti K."/>
            <person name="Pangilinan J."/>
            <person name="Ruiz-Duenas F.J."/>
            <person name="Barrasa J.M."/>
            <person name="Sanchez-Garcia M."/>
            <person name="Camarero S."/>
            <person name="Miyauchi S."/>
            <person name="Serrano A."/>
            <person name="Linde D."/>
            <person name="Babiker R."/>
            <person name="Drula E."/>
            <person name="Ayuso-Fernandez I."/>
            <person name="Pacheco R."/>
            <person name="Padilla G."/>
            <person name="Ferreira P."/>
            <person name="Barriuso J."/>
            <person name="Kellner H."/>
            <person name="Castanera R."/>
            <person name="Alfaro M."/>
            <person name="Ramirez L."/>
            <person name="Pisabarro A.G."/>
            <person name="Kuo A."/>
            <person name="Tritt A."/>
            <person name="Lipzen A."/>
            <person name="He G."/>
            <person name="Yan M."/>
            <person name="Ng V."/>
            <person name="Cullen D."/>
            <person name="Martin F."/>
            <person name="Rosso M.-N."/>
            <person name="Henrissat B."/>
            <person name="Hibbett D."/>
            <person name="Martinez A.T."/>
            <person name="Grigoriev I.V."/>
        </authorList>
    </citation>
    <scope>NUCLEOTIDE SEQUENCE</scope>
    <source>
        <strain evidence="11">CBS 247.69</strain>
    </source>
</reference>
<evidence type="ECO:0000313" key="11">
    <source>
        <dbReference type="EMBL" id="KAF9462808.1"/>
    </source>
</evidence>
<dbReference type="Gene3D" id="1.10.400.10">
    <property type="entry name" value="GI Alpha 1, domain 2-like"/>
    <property type="match status" value="1"/>
</dbReference>
<evidence type="ECO:0000256" key="8">
    <source>
        <dbReference type="ARBA" id="ARBA00023288"/>
    </source>
</evidence>
<evidence type="ECO:0000313" key="12">
    <source>
        <dbReference type="Proteomes" id="UP000807353"/>
    </source>
</evidence>
<dbReference type="PRINTS" id="PR01241">
    <property type="entry name" value="GPROTEINAFNG"/>
</dbReference>
<dbReference type="EMBL" id="MU150268">
    <property type="protein sequence ID" value="KAF9462808.1"/>
    <property type="molecule type" value="Genomic_DNA"/>
</dbReference>
<dbReference type="PRINTS" id="PR00318">
    <property type="entry name" value="GPROTEINA"/>
</dbReference>
<evidence type="ECO:0000256" key="7">
    <source>
        <dbReference type="ARBA" id="ARBA00023224"/>
    </source>
</evidence>
<gene>
    <name evidence="11" type="ORF">BDZ94DRAFT_1165146</name>
</gene>
<keyword evidence="6" id="KW-0564">Palmitate</keyword>
<feature type="binding site" evidence="9">
    <location>
        <position position="291"/>
    </location>
    <ligand>
        <name>GTP</name>
        <dbReference type="ChEBI" id="CHEBI:37565"/>
    </ligand>
</feature>
<keyword evidence="5 9" id="KW-0342">GTP-binding</keyword>
<keyword evidence="2 10" id="KW-0479">Metal-binding</keyword>
<dbReference type="Gene3D" id="3.40.50.300">
    <property type="entry name" value="P-loop containing nucleotide triphosphate hydrolases"/>
    <property type="match status" value="1"/>
</dbReference>
<feature type="binding site" evidence="10">
    <location>
        <position position="9"/>
    </location>
    <ligand>
        <name>Mg(2+)</name>
        <dbReference type="ChEBI" id="CHEBI:18420"/>
    </ligand>
</feature>
<dbReference type="GO" id="GO:0001664">
    <property type="term" value="F:G protein-coupled receptor binding"/>
    <property type="evidence" value="ECO:0007669"/>
    <property type="project" value="InterPro"/>
</dbReference>
<dbReference type="CDD" id="cd00066">
    <property type="entry name" value="G-alpha"/>
    <property type="match status" value="1"/>
</dbReference>
<dbReference type="SUPFAM" id="SSF47895">
    <property type="entry name" value="Transducin (alpha subunit), insertion domain"/>
    <property type="match status" value="1"/>
</dbReference>
<dbReference type="PROSITE" id="PS51882">
    <property type="entry name" value="G_ALPHA"/>
    <property type="match status" value="1"/>
</dbReference>
<keyword evidence="3 9" id="KW-0547">Nucleotide-binding</keyword>
<dbReference type="OrthoDB" id="5817230at2759"/>
<protein>
    <submittedName>
        <fullName evidence="11">Heterotrimeric G-protein alpha subunit, GPA3-like protein</fullName>
    </submittedName>
</protein>
<comment type="caution">
    <text evidence="11">The sequence shown here is derived from an EMBL/GenBank/DDBJ whole genome shotgun (WGS) entry which is preliminary data.</text>
</comment>
<keyword evidence="7" id="KW-0807">Transducer</keyword>
<evidence type="ECO:0000256" key="3">
    <source>
        <dbReference type="ARBA" id="ARBA00022741"/>
    </source>
</evidence>
<evidence type="ECO:0000256" key="1">
    <source>
        <dbReference type="ARBA" id="ARBA00022707"/>
    </source>
</evidence>
<dbReference type="SUPFAM" id="SSF52540">
    <property type="entry name" value="P-loop containing nucleoside triphosphate hydrolases"/>
    <property type="match status" value="1"/>
</dbReference>
<dbReference type="Proteomes" id="UP000807353">
    <property type="component" value="Unassembled WGS sequence"/>
</dbReference>
<dbReference type="InterPro" id="IPR011025">
    <property type="entry name" value="GproteinA_insert"/>
</dbReference>
<evidence type="ECO:0000256" key="2">
    <source>
        <dbReference type="ARBA" id="ARBA00022723"/>
    </source>
</evidence>
<keyword evidence="1" id="KW-0519">Myristate</keyword>
<sequence>TGTKECGKSTILKQLKVSNQGGFTTPELAAFRPAAYKNVLESSQALVTYMREAGFECIKGENNMHCDRILAYKLDAAPGSLKELHISPDIAEAIYHLWKDPVMTKVMDEHRAKFNLMDNAEYFFNKVLQIGTPGYLPDDRDALCVYEASGKFTEMEVKMGQLVIRVIEVGNQHNNRKKWIHSFECATSIIFCTALSDYDVMLGRESQTRLQDSLLLFESLVNSRWFLRTSFVLFLNKIDIFKEKLTKSPLDHYFPDYIGGDDVNKAGKYILWKFMQVNRARLSVYPNLTQATDAKNDLSRSLFVAVKETILQNALKDQGIM</sequence>